<feature type="compositionally biased region" description="Polar residues" evidence="1">
    <location>
        <begin position="46"/>
        <end position="56"/>
    </location>
</feature>
<organism evidence="3 4">
    <name type="scientific">Meloidogyne graminicola</name>
    <dbReference type="NCBI Taxonomy" id="189291"/>
    <lineage>
        <taxon>Eukaryota</taxon>
        <taxon>Metazoa</taxon>
        <taxon>Ecdysozoa</taxon>
        <taxon>Nematoda</taxon>
        <taxon>Chromadorea</taxon>
        <taxon>Rhabditida</taxon>
        <taxon>Tylenchina</taxon>
        <taxon>Tylenchomorpha</taxon>
        <taxon>Tylenchoidea</taxon>
        <taxon>Meloidogynidae</taxon>
        <taxon>Meloidogyninae</taxon>
        <taxon>Meloidogyne</taxon>
    </lineage>
</organism>
<dbReference type="OrthoDB" id="5813772at2759"/>
<dbReference type="Proteomes" id="UP000605970">
    <property type="component" value="Unassembled WGS sequence"/>
</dbReference>
<evidence type="ECO:0000313" key="4">
    <source>
        <dbReference type="Proteomes" id="UP000605970"/>
    </source>
</evidence>
<feature type="signal peptide" evidence="2">
    <location>
        <begin position="1"/>
        <end position="22"/>
    </location>
</feature>
<sequence>MRLKIFFTFIFFNICTLDQNRAEIPSSLLSGIVPEGVPHGPPGSFNEETSQSSQILTKAPSEEDVIGSLLKNPGLPPALPINTGSVGNNNPLSNNNEQTSNKDTVEDQNNNQKGQIDEETQAKTGSGLPLPPSMESATSIPEVHGEDENSEVLPPASPPSYIQCLHRIQSKVCDPDNILVQSQRSEIDEMLKELEDATRKENTPNECDRNGLEVMVIIVQHSNLLDNLESVQKKLSDALNIWVQDTDHRCEKPLILMISADKEISNRKVWTGRSSNVPVEPSELVKLFIDQVSSYIL</sequence>
<name>A0A8T0A0L8_9BILA</name>
<proteinExistence type="predicted"/>
<reference evidence="3" key="1">
    <citation type="journal article" date="2020" name="Ecol. Evol.">
        <title>Genome structure and content of the rice root-knot nematode (Meloidogyne graminicola).</title>
        <authorList>
            <person name="Phan N.T."/>
            <person name="Danchin E.G.J."/>
            <person name="Klopp C."/>
            <person name="Perfus-Barbeoch L."/>
            <person name="Kozlowski D.K."/>
            <person name="Koutsovoulos G.D."/>
            <person name="Lopez-Roques C."/>
            <person name="Bouchez O."/>
            <person name="Zahm M."/>
            <person name="Besnard G."/>
            <person name="Bellafiore S."/>
        </authorList>
    </citation>
    <scope>NUCLEOTIDE SEQUENCE</scope>
    <source>
        <strain evidence="3">VN-18</strain>
    </source>
</reference>
<feature type="chain" id="PRO_5035935157" evidence="2">
    <location>
        <begin position="23"/>
        <end position="297"/>
    </location>
</feature>
<feature type="region of interest" description="Disordered" evidence="1">
    <location>
        <begin position="38"/>
        <end position="158"/>
    </location>
</feature>
<evidence type="ECO:0000313" key="3">
    <source>
        <dbReference type="EMBL" id="KAF7639090.1"/>
    </source>
</evidence>
<dbReference type="Pfam" id="PF17175">
    <property type="entry name" value="MOLO1"/>
    <property type="match status" value="1"/>
</dbReference>
<evidence type="ECO:0000256" key="1">
    <source>
        <dbReference type="SAM" id="MobiDB-lite"/>
    </source>
</evidence>
<keyword evidence="4" id="KW-1185">Reference proteome</keyword>
<dbReference type="InterPro" id="IPR033438">
    <property type="entry name" value="MOLO1"/>
</dbReference>
<dbReference type="AlphaFoldDB" id="A0A8T0A0L8"/>
<protein>
    <submittedName>
        <fullName evidence="3">Uncharacterized protein</fullName>
    </submittedName>
</protein>
<keyword evidence="2" id="KW-0732">Signal</keyword>
<dbReference type="EMBL" id="JABEBT010000007">
    <property type="protein sequence ID" value="KAF7639090.1"/>
    <property type="molecule type" value="Genomic_DNA"/>
</dbReference>
<comment type="caution">
    <text evidence="3">The sequence shown here is derived from an EMBL/GenBank/DDBJ whole genome shotgun (WGS) entry which is preliminary data.</text>
</comment>
<feature type="compositionally biased region" description="Low complexity" evidence="1">
    <location>
        <begin position="85"/>
        <end position="101"/>
    </location>
</feature>
<accession>A0A8T0A0L8</accession>
<dbReference type="GO" id="GO:0005892">
    <property type="term" value="C:acetylcholine-gated channel complex"/>
    <property type="evidence" value="ECO:0007669"/>
    <property type="project" value="InterPro"/>
</dbReference>
<evidence type="ECO:0000256" key="2">
    <source>
        <dbReference type="SAM" id="SignalP"/>
    </source>
</evidence>
<gene>
    <name evidence="3" type="ORF">Mgra_00001322</name>
</gene>